<dbReference type="RefSeq" id="XP_018286924.1">
    <property type="nucleotide sequence ID" value="XM_018436864.1"/>
</dbReference>
<dbReference type="SUPFAM" id="SSF46689">
    <property type="entry name" value="Homeodomain-like"/>
    <property type="match status" value="1"/>
</dbReference>
<dbReference type="GeneID" id="28997770"/>
<organism evidence="1 2">
    <name type="scientific">Phycomyces blakesleeanus (strain ATCC 8743b / DSM 1359 / FGSC 10004 / NBRC 33097 / NRRL 1555)</name>
    <dbReference type="NCBI Taxonomy" id="763407"/>
    <lineage>
        <taxon>Eukaryota</taxon>
        <taxon>Fungi</taxon>
        <taxon>Fungi incertae sedis</taxon>
        <taxon>Mucoromycota</taxon>
        <taxon>Mucoromycotina</taxon>
        <taxon>Mucoromycetes</taxon>
        <taxon>Mucorales</taxon>
        <taxon>Phycomycetaceae</taxon>
        <taxon>Phycomyces</taxon>
    </lineage>
</organism>
<dbReference type="OrthoDB" id="2429547at2759"/>
<keyword evidence="1" id="KW-0238">DNA-binding</keyword>
<evidence type="ECO:0000313" key="1">
    <source>
        <dbReference type="EMBL" id="OAD68884.1"/>
    </source>
</evidence>
<protein>
    <submittedName>
        <fullName evidence="1">Homeodomain-like DNA binding domain-containing transcription factor</fullName>
    </submittedName>
</protein>
<proteinExistence type="predicted"/>
<dbReference type="Proteomes" id="UP000077315">
    <property type="component" value="Unassembled WGS sequence"/>
</dbReference>
<name>A0A162NEQ3_PHYB8</name>
<dbReference type="VEuPathDB" id="FungiDB:PHYBLDRAFT_172732"/>
<reference evidence="2" key="1">
    <citation type="submission" date="2015-06" db="EMBL/GenBank/DDBJ databases">
        <title>Expansion of signal transduction pathways in fungi by whole-genome duplication.</title>
        <authorList>
            <consortium name="DOE Joint Genome Institute"/>
            <person name="Corrochano L.M."/>
            <person name="Kuo A."/>
            <person name="Marcet-Houben M."/>
            <person name="Polaino S."/>
            <person name="Salamov A."/>
            <person name="Villalobos J.M."/>
            <person name="Alvarez M.I."/>
            <person name="Avalos J."/>
            <person name="Benito E.P."/>
            <person name="Benoit I."/>
            <person name="Burger G."/>
            <person name="Camino L.P."/>
            <person name="Canovas D."/>
            <person name="Cerda-Olmedo E."/>
            <person name="Cheng J.-F."/>
            <person name="Dominguez A."/>
            <person name="Elias M."/>
            <person name="Eslava A.P."/>
            <person name="Glaser F."/>
            <person name="Grimwood J."/>
            <person name="Gutierrez G."/>
            <person name="Heitman J."/>
            <person name="Henrissat B."/>
            <person name="Iturriaga E.A."/>
            <person name="Lang B.F."/>
            <person name="Lavin J.L."/>
            <person name="Lee S."/>
            <person name="Li W."/>
            <person name="Lindquist E."/>
            <person name="Lopez-Garcia S."/>
            <person name="Luque E.M."/>
            <person name="Marcos A.T."/>
            <person name="Martin J."/>
            <person name="McCluskey K."/>
            <person name="Medina H.R."/>
            <person name="Miralles-Duran A."/>
            <person name="Miyazaki A."/>
            <person name="Munoz-Torres E."/>
            <person name="Oguiza J.A."/>
            <person name="Ohm R."/>
            <person name="Olmedo M."/>
            <person name="Orejas M."/>
            <person name="Ortiz-Castellanos L."/>
            <person name="Pisabarro A.G."/>
            <person name="Rodriguez-Romero J."/>
            <person name="Ruiz-Herrera J."/>
            <person name="Ruiz-Vazquez R."/>
            <person name="Sanz C."/>
            <person name="Schackwitz W."/>
            <person name="Schmutz J."/>
            <person name="Shahriari M."/>
            <person name="Shelest E."/>
            <person name="Silva-Franco F."/>
            <person name="Soanes D."/>
            <person name="Syed K."/>
            <person name="Tagua V.G."/>
            <person name="Talbot N.J."/>
            <person name="Thon M."/>
            <person name="De vries R.P."/>
            <person name="Wiebenga A."/>
            <person name="Yadav J.S."/>
            <person name="Braun E.L."/>
            <person name="Baker S."/>
            <person name="Garre V."/>
            <person name="Horwitz B."/>
            <person name="Torres-Martinez S."/>
            <person name="Idnurm A."/>
            <person name="Herrera-Estrella A."/>
            <person name="Gabaldon T."/>
            <person name="Grigoriev I.V."/>
        </authorList>
    </citation>
    <scope>NUCLEOTIDE SEQUENCE [LARGE SCALE GENOMIC DNA]</scope>
    <source>
        <strain evidence="2">NRRL 1555(-)</strain>
    </source>
</reference>
<gene>
    <name evidence="1" type="ORF">PHYBLDRAFT_172732</name>
</gene>
<keyword evidence="2" id="KW-1185">Reference proteome</keyword>
<accession>A0A162NEQ3</accession>
<dbReference type="Gene3D" id="1.10.10.10">
    <property type="entry name" value="Winged helix-like DNA-binding domain superfamily/Winged helix DNA-binding domain"/>
    <property type="match status" value="1"/>
</dbReference>
<sequence length="143" mass="16277">MSNIQNPYHHLLHKRLSDTQKELILELHRAGMVDAGISTNLDIPTRTISRLVTKYETTGFVEYKSCPGRPRLLTPRKEPFLLSIIKKDHQKILAELAQNLKEETGKSVSNKTISKALDRMGVRYSTPSKLIKESTLTSEYSKI</sequence>
<keyword evidence="1" id="KW-0371">Homeobox</keyword>
<dbReference type="GO" id="GO:0003677">
    <property type="term" value="F:DNA binding"/>
    <property type="evidence" value="ECO:0007669"/>
    <property type="project" value="UniProtKB-KW"/>
</dbReference>
<dbReference type="InParanoid" id="A0A162NEQ3"/>
<evidence type="ECO:0000313" key="2">
    <source>
        <dbReference type="Proteomes" id="UP000077315"/>
    </source>
</evidence>
<dbReference type="InterPro" id="IPR009057">
    <property type="entry name" value="Homeodomain-like_sf"/>
</dbReference>
<dbReference type="EMBL" id="KV440993">
    <property type="protein sequence ID" value="OAD68884.1"/>
    <property type="molecule type" value="Genomic_DNA"/>
</dbReference>
<dbReference type="InterPro" id="IPR036388">
    <property type="entry name" value="WH-like_DNA-bd_sf"/>
</dbReference>
<dbReference type="AlphaFoldDB" id="A0A162NEQ3"/>